<dbReference type="EC" id="3.4.19.12" evidence="3"/>
<evidence type="ECO:0000313" key="11">
    <source>
        <dbReference type="EMBL" id="OBT99530.2"/>
    </source>
</evidence>
<keyword evidence="6" id="KW-0378">Hydrolase</keyword>
<keyword evidence="4" id="KW-0645">Protease</keyword>
<feature type="compositionally biased region" description="Acidic residues" evidence="8">
    <location>
        <begin position="82"/>
        <end position="91"/>
    </location>
</feature>
<feature type="compositionally biased region" description="Low complexity" evidence="8">
    <location>
        <begin position="297"/>
        <end position="311"/>
    </location>
</feature>
<dbReference type="PANTHER" id="PTHR21646:SF24">
    <property type="entry name" value="UBIQUITIN CARBOXYL-TERMINAL HYDROLASE"/>
    <property type="match status" value="1"/>
</dbReference>
<dbReference type="InterPro" id="IPR006615">
    <property type="entry name" value="Pept_C19_DUSP"/>
</dbReference>
<evidence type="ECO:0000256" key="8">
    <source>
        <dbReference type="SAM" id="MobiDB-lite"/>
    </source>
</evidence>
<dbReference type="InterPro" id="IPR018200">
    <property type="entry name" value="USP_CS"/>
</dbReference>
<dbReference type="Proteomes" id="UP000091956">
    <property type="component" value="Unassembled WGS sequence"/>
</dbReference>
<feature type="region of interest" description="Disordered" evidence="8">
    <location>
        <begin position="1"/>
        <end position="91"/>
    </location>
</feature>
<name>A0A1B8GUQ5_9PEZI</name>
<dbReference type="InterPro" id="IPR001394">
    <property type="entry name" value="Peptidase_C19_UCH"/>
</dbReference>
<dbReference type="PROSITE" id="PS50235">
    <property type="entry name" value="USP_3"/>
    <property type="match status" value="1"/>
</dbReference>
<dbReference type="InterPro" id="IPR028889">
    <property type="entry name" value="USP"/>
</dbReference>
<proteinExistence type="inferred from homology"/>
<evidence type="ECO:0000259" key="9">
    <source>
        <dbReference type="PROSITE" id="PS50235"/>
    </source>
</evidence>
<evidence type="ECO:0000256" key="1">
    <source>
        <dbReference type="ARBA" id="ARBA00000707"/>
    </source>
</evidence>
<feature type="region of interest" description="Disordered" evidence="8">
    <location>
        <begin position="297"/>
        <end position="316"/>
    </location>
</feature>
<dbReference type="PANTHER" id="PTHR21646">
    <property type="entry name" value="UBIQUITIN CARBOXYL-TERMINAL HYDROLASE"/>
    <property type="match status" value="1"/>
</dbReference>
<dbReference type="Pfam" id="PF00443">
    <property type="entry name" value="UCH"/>
    <property type="match status" value="1"/>
</dbReference>
<comment type="catalytic activity">
    <reaction evidence="1">
        <text>Thiol-dependent hydrolysis of ester, thioester, amide, peptide and isopeptide bonds formed by the C-terminal Gly of ubiquitin (a 76-residue protein attached to proteins as an intracellular targeting signal).</text>
        <dbReference type="EC" id="3.4.19.12"/>
    </reaction>
</comment>
<dbReference type="InterPro" id="IPR050185">
    <property type="entry name" value="Ub_carboxyl-term_hydrolase"/>
</dbReference>
<comment type="similarity">
    <text evidence="2">Belongs to the peptidase C19 family.</text>
</comment>
<feature type="region of interest" description="Disordered" evidence="8">
    <location>
        <begin position="400"/>
        <end position="438"/>
    </location>
</feature>
<feature type="region of interest" description="Disordered" evidence="8">
    <location>
        <begin position="870"/>
        <end position="893"/>
    </location>
</feature>
<evidence type="ECO:0000256" key="2">
    <source>
        <dbReference type="ARBA" id="ARBA00009085"/>
    </source>
</evidence>
<reference evidence="11 12" key="1">
    <citation type="submission" date="2016-03" db="EMBL/GenBank/DDBJ databases">
        <title>Comparative genomics of Pseudogymnoascus destructans, the fungus causing white-nose syndrome of bats.</title>
        <authorList>
            <person name="Palmer J.M."/>
            <person name="Drees K.P."/>
            <person name="Foster J.T."/>
            <person name="Lindner D.L."/>
        </authorList>
    </citation>
    <scope>NUCLEOTIDE SEQUENCE [LARGE SCALE GENOMIC DNA]</scope>
    <source>
        <strain evidence="11 12">UAMH 10579</strain>
    </source>
</reference>
<feature type="region of interest" description="Disordered" evidence="8">
    <location>
        <begin position="1033"/>
        <end position="1057"/>
    </location>
</feature>
<dbReference type="PROSITE" id="PS00972">
    <property type="entry name" value="USP_1"/>
    <property type="match status" value="1"/>
</dbReference>
<dbReference type="STRING" id="342668.A0A1B8GUQ5"/>
<evidence type="ECO:0000313" key="12">
    <source>
        <dbReference type="Proteomes" id="UP000091956"/>
    </source>
</evidence>
<protein>
    <recommendedName>
        <fullName evidence="3">ubiquitinyl hydrolase 1</fullName>
        <ecNumber evidence="3">3.4.19.12</ecNumber>
    </recommendedName>
</protein>
<feature type="domain" description="USP" evidence="9">
    <location>
        <begin position="445"/>
        <end position="1268"/>
    </location>
</feature>
<dbReference type="EMBL" id="KV460212">
    <property type="protein sequence ID" value="OBT99530.2"/>
    <property type="molecule type" value="Genomic_DNA"/>
</dbReference>
<keyword evidence="5" id="KW-0833">Ubl conjugation pathway</keyword>
<keyword evidence="7" id="KW-0788">Thiol protease</keyword>
<feature type="region of interest" description="Disordered" evidence="8">
    <location>
        <begin position="1516"/>
        <end position="1536"/>
    </location>
</feature>
<dbReference type="GeneID" id="28836341"/>
<dbReference type="Gene3D" id="3.90.70.10">
    <property type="entry name" value="Cysteine proteinases"/>
    <property type="match status" value="2"/>
</dbReference>
<organism evidence="11 12">
    <name type="scientific">Pseudogymnoascus verrucosus</name>
    <dbReference type="NCBI Taxonomy" id="342668"/>
    <lineage>
        <taxon>Eukaryota</taxon>
        <taxon>Fungi</taxon>
        <taxon>Dikarya</taxon>
        <taxon>Ascomycota</taxon>
        <taxon>Pezizomycotina</taxon>
        <taxon>Leotiomycetes</taxon>
        <taxon>Thelebolales</taxon>
        <taxon>Thelebolaceae</taxon>
        <taxon>Pseudogymnoascus</taxon>
    </lineage>
</organism>
<dbReference type="InterPro" id="IPR035927">
    <property type="entry name" value="DUSP-like_sf"/>
</dbReference>
<dbReference type="SUPFAM" id="SSF143791">
    <property type="entry name" value="DUSP-like"/>
    <property type="match status" value="1"/>
</dbReference>
<feature type="region of interest" description="Disordered" evidence="8">
    <location>
        <begin position="1285"/>
        <end position="1363"/>
    </location>
</feature>
<feature type="compositionally biased region" description="Basic and acidic residues" evidence="8">
    <location>
        <begin position="1525"/>
        <end position="1536"/>
    </location>
</feature>
<dbReference type="GO" id="GO:0004843">
    <property type="term" value="F:cysteine-type deubiquitinase activity"/>
    <property type="evidence" value="ECO:0007669"/>
    <property type="project" value="UniProtKB-EC"/>
</dbReference>
<evidence type="ECO:0000256" key="3">
    <source>
        <dbReference type="ARBA" id="ARBA00012759"/>
    </source>
</evidence>
<evidence type="ECO:0000256" key="4">
    <source>
        <dbReference type="ARBA" id="ARBA00022670"/>
    </source>
</evidence>
<dbReference type="SUPFAM" id="SSF54001">
    <property type="entry name" value="Cysteine proteinases"/>
    <property type="match status" value="1"/>
</dbReference>
<gene>
    <name evidence="11" type="primary">UBP12</name>
    <name evidence="11" type="ORF">VE01_02955</name>
</gene>
<dbReference type="Gene3D" id="3.30.2230.10">
    <property type="entry name" value="DUSP-like"/>
    <property type="match status" value="1"/>
</dbReference>
<evidence type="ECO:0000256" key="6">
    <source>
        <dbReference type="ARBA" id="ARBA00022801"/>
    </source>
</evidence>
<dbReference type="Pfam" id="PF06337">
    <property type="entry name" value="DUSP"/>
    <property type="match status" value="1"/>
</dbReference>
<dbReference type="CDD" id="cd02674">
    <property type="entry name" value="Peptidase_C19R"/>
    <property type="match status" value="1"/>
</dbReference>
<dbReference type="InterPro" id="IPR038765">
    <property type="entry name" value="Papain-like_cys_pep_sf"/>
</dbReference>
<evidence type="ECO:0000259" key="10">
    <source>
        <dbReference type="PROSITE" id="PS51283"/>
    </source>
</evidence>
<sequence length="1536" mass="169622">MMGGAADIPLRSSSPLKRPASELEQENPAKDKEDVDMEGIEISKEVPDSSNQGPDANGNGETQISQLQEPASQDTDTCLPEADGEMSEDVPPIDEQIRRVKELHEAFESQPLTPGTKTYIISNTWLDNVQAHASGAKLSNAEPVGPVDNADIVYEILTDQNQQPFARLKHEVVGGSVAYFPEAAWNLVVQWHGLKAGQVPIIRQAVDTSMDPEVPNVQFELHPVVFKIHRLWAVSSPLPISQILKAKNPPAPIFIMSRNDRFQDFLKSIKKSANIETQQTVRVWTVPIFSDEKTAAAAPAGGASPPLSRAGTPAPDAKSAEDWTKLLVEAATFNGLTRGAQREIVDTKDYTNDPKYNGRSTIAMTGLGKDQALVLDELIEGNTYLATYAQKVAKQGTKGIATGSANTNRATAVSRPDSGRSSPAPSVPMTRGRVQKSSGKTVGTVGLANLGNTCYMNSALQCIRSVEELTKYFLADEAEKELNTENPLGKGGNVALVYNALLRELYKEPPPSSITPRQFKNTFGRYFGSFSGYGQQDSQEFLGILLDALQEDLNRVKKKPYIEKPDSTDEMVDNPAALKKMAKEVWDITKRRDDSVIGDLFTGMYKSTLVCPDCAKVSITFDPFSTVTMQLPIESTWGHEVFFFPLNDKPVRVAVDMDKQGSIKGLKTFVSSRVDVPVERLFIAEEFNNQIYRILEDTKSVSEDIQANDRIMVFELEAVPTNWPPVRKPKQKTRSMLNVSYSYQDDDEGDIPSWDSPRAERMIVPVISRRQNPNPTRFGKPLMHAYAPFFITLTPEEARSEDIIQRKILERVANLTTYNMSGYETDDDQSAEQDIVITTASDTSSGDGKVVATSIDGEDDVVDVTVTEQNNRPAEVDGQKDSNPRKRKFQSRRPKWIDPEQFLPSEYNNLFELSYFSSKKEVVPTGWGVVDEEKLYPRLSSRIPVVQDAVEVDDEASDGFASNNPQRSDGESSEDDIGDIPQLAPTRMNEESSDDDDLAPNTRVLPVRPIAQHAVYKVGQMKAFRRGIRTYSRKGNKRTPQRARMSSEEVEEDANPGPLVRLGEGIVVDWYQDPFATLFEGDQEDTMRGRECWSSVGLLEDPVLEAKRKSRLRRRSKGLSLDECLDEFGKEEILSEMDTWYCPRCKEHRRASKKLELWRTPDIMVFHLKRFSSTAMRRDKLDIQVTFPIDGLDMSTRVLESEDGKKDIYDLFAVDNHYGSLGGGHYTAYAKSFVDGAWYDYNDSAVSKLKDPSHVISSAAYLLFYRRRSDRPLGGPRFEEILARFDNPPATSEDESSGSGEGQRLGADSSLRGSPSALTGVEATRQAGHGSVTGTTAGTTVATRSVTNTSIVPPSAIDSPPDYKDALEDDGAPLLERDAIMNDGIEMRDASGDEAIDLGSAYDGDFPGARVGGMEPNWNFSALAQPYSHNNYPASATSVELGSVGARSDDVQHDSSASEGSMAGRLADFDAADVDEDYVDQDPVPDLDEDQVDLLSLHGELGDMQARRRYEEVVPEVPGSEGEAAEIHVHEGEGVN</sequence>
<dbReference type="GO" id="GO:0016579">
    <property type="term" value="P:protein deubiquitination"/>
    <property type="evidence" value="ECO:0007669"/>
    <property type="project" value="InterPro"/>
</dbReference>
<dbReference type="PROSITE" id="PS00973">
    <property type="entry name" value="USP_2"/>
    <property type="match status" value="1"/>
</dbReference>
<dbReference type="PROSITE" id="PS51283">
    <property type="entry name" value="DUSP"/>
    <property type="match status" value="1"/>
</dbReference>
<dbReference type="SMART" id="SM00695">
    <property type="entry name" value="DUSP"/>
    <property type="match status" value="1"/>
</dbReference>
<evidence type="ECO:0000256" key="5">
    <source>
        <dbReference type="ARBA" id="ARBA00022786"/>
    </source>
</evidence>
<dbReference type="RefSeq" id="XP_018133263.2">
    <property type="nucleotide sequence ID" value="XM_018272456.2"/>
</dbReference>
<feature type="compositionally biased region" description="Basic and acidic residues" evidence="8">
    <location>
        <begin position="874"/>
        <end position="884"/>
    </location>
</feature>
<feature type="region of interest" description="Disordered" evidence="8">
    <location>
        <begin position="954"/>
        <end position="1004"/>
    </location>
</feature>
<keyword evidence="12" id="KW-1185">Reference proteome</keyword>
<feature type="compositionally biased region" description="Low complexity" evidence="8">
    <location>
        <begin position="1330"/>
        <end position="1347"/>
    </location>
</feature>
<dbReference type="GO" id="GO:0006508">
    <property type="term" value="P:proteolysis"/>
    <property type="evidence" value="ECO:0007669"/>
    <property type="project" value="UniProtKB-KW"/>
</dbReference>
<evidence type="ECO:0000256" key="7">
    <source>
        <dbReference type="ARBA" id="ARBA00022807"/>
    </source>
</evidence>
<reference evidence="12" key="2">
    <citation type="journal article" date="2018" name="Nat. Commun.">
        <title>Extreme sensitivity to ultraviolet light in the fungal pathogen causing white-nose syndrome of bats.</title>
        <authorList>
            <person name="Palmer J.M."/>
            <person name="Drees K.P."/>
            <person name="Foster J.T."/>
            <person name="Lindner D.L."/>
        </authorList>
    </citation>
    <scope>NUCLEOTIDE SEQUENCE [LARGE SCALE GENOMIC DNA]</scope>
    <source>
        <strain evidence="12">UAMH 10579</strain>
    </source>
</reference>
<accession>A0A1B8GUQ5</accession>
<feature type="compositionally biased region" description="Polar residues" evidence="8">
    <location>
        <begin position="48"/>
        <end position="76"/>
    </location>
</feature>
<feature type="domain" description="DUSP" evidence="10">
    <location>
        <begin position="91"/>
        <end position="206"/>
    </location>
</feature>